<dbReference type="EMBL" id="BALG01000089">
    <property type="protein sequence ID" value="GAC42343.1"/>
    <property type="molecule type" value="Genomic_DNA"/>
</dbReference>
<feature type="region of interest" description="Disordered" evidence="1">
    <location>
        <begin position="149"/>
        <end position="171"/>
    </location>
</feature>
<evidence type="ECO:0000313" key="3">
    <source>
        <dbReference type="EMBL" id="GAC42343.1"/>
    </source>
</evidence>
<proteinExistence type="predicted"/>
<keyword evidence="4" id="KW-1185">Reference proteome</keyword>
<dbReference type="InterPro" id="IPR005532">
    <property type="entry name" value="SUMF_dom"/>
</dbReference>
<feature type="domain" description="Sulfatase-modifying factor enzyme-like" evidence="2">
    <location>
        <begin position="73"/>
        <end position="194"/>
    </location>
</feature>
<gene>
    <name evidence="3" type="ORF">PPOP_1700</name>
</gene>
<protein>
    <submittedName>
        <fullName evidence="3">Uncharacterized conserved protein</fullName>
    </submittedName>
</protein>
<evidence type="ECO:0000259" key="2">
    <source>
        <dbReference type="Pfam" id="PF03781"/>
    </source>
</evidence>
<dbReference type="OrthoDB" id="9768004at2"/>
<dbReference type="SUPFAM" id="SSF56436">
    <property type="entry name" value="C-type lectin-like"/>
    <property type="match status" value="1"/>
</dbReference>
<organism evidence="3 4">
    <name type="scientific">Paenibacillus popilliae ATCC 14706</name>
    <dbReference type="NCBI Taxonomy" id="1212764"/>
    <lineage>
        <taxon>Bacteria</taxon>
        <taxon>Bacillati</taxon>
        <taxon>Bacillota</taxon>
        <taxon>Bacilli</taxon>
        <taxon>Bacillales</taxon>
        <taxon>Paenibacillaceae</taxon>
        <taxon>Paenibacillus</taxon>
    </lineage>
</organism>
<dbReference type="InterPro" id="IPR042095">
    <property type="entry name" value="SUMF_sf"/>
</dbReference>
<dbReference type="Pfam" id="PF03781">
    <property type="entry name" value="FGE-sulfatase"/>
    <property type="match status" value="1"/>
</dbReference>
<feature type="compositionally biased region" description="Basic and acidic residues" evidence="1">
    <location>
        <begin position="149"/>
        <end position="162"/>
    </location>
</feature>
<reference evidence="3 4" key="1">
    <citation type="submission" date="2012-10" db="EMBL/GenBank/DDBJ databases">
        <title>Draft Genome Sequence of Paenibacillus popilliae ATCC 14706T.</title>
        <authorList>
            <person name="Iiyama K."/>
            <person name="Mori K."/>
            <person name="Mon H."/>
            <person name="Chieda Y."/>
            <person name="Lee J.M."/>
            <person name="Kusakabe T."/>
            <person name="Tashiro K."/>
            <person name="Asano S."/>
            <person name="Yasunaga-Aoki C."/>
            <person name="Shimizu S."/>
        </authorList>
    </citation>
    <scope>NUCLEOTIDE SEQUENCE [LARGE SCALE GENOMIC DNA]</scope>
    <source>
        <strain evidence="3 4">ATCC 14706</strain>
    </source>
</reference>
<accession>M9M4U7</accession>
<dbReference type="Gene3D" id="3.90.1580.10">
    <property type="entry name" value="paralog of FGE (formylglycine-generating enzyme)"/>
    <property type="match status" value="1"/>
</dbReference>
<dbReference type="RefSeq" id="WP_006285767.1">
    <property type="nucleotide sequence ID" value="NZ_BALG01000089.1"/>
</dbReference>
<dbReference type="InterPro" id="IPR016187">
    <property type="entry name" value="CTDL_fold"/>
</dbReference>
<evidence type="ECO:0000256" key="1">
    <source>
        <dbReference type="SAM" id="MobiDB-lite"/>
    </source>
</evidence>
<name>M9M4U7_PAEPP</name>
<sequence length="321" mass="34692">MPFVLSVKDAYRQAVEAATNGKNTVMYDDKGNPSIMVMVPRFNISDVISGGANTPHPAFIVNGVVKSEIWISKYQNILHDNRAYSIPGQDPRTSIQYDTAKSVCEAKGPGWHLMTNAEWAAIALWCKANGFQPRGNNNYGADHSAAYERGKETHKSDAEHTGRVATGSGPASWAHDGTPNGIYDLNGNIWEWVQGLKIVDGIAYVMNDNNFGDAETAWVNTGVNITTGMSSGNKILTMRTGAIPNTPRMVWDALGILATSNGAGSADYGLDVYWFDATNERLPIRGGNWGNGSAAGVFALNLNHARSYSHSNLGFRSAFIS</sequence>
<comment type="caution">
    <text evidence="3">The sequence shown here is derived from an EMBL/GenBank/DDBJ whole genome shotgun (WGS) entry which is preliminary data.</text>
</comment>
<evidence type="ECO:0000313" key="4">
    <source>
        <dbReference type="Proteomes" id="UP000029453"/>
    </source>
</evidence>
<dbReference type="Proteomes" id="UP000029453">
    <property type="component" value="Unassembled WGS sequence"/>
</dbReference>
<dbReference type="AlphaFoldDB" id="M9M4U7"/>